<comment type="caution">
    <text evidence="2">The sequence shown here is derived from an EMBL/GenBank/DDBJ whole genome shotgun (WGS) entry which is preliminary data.</text>
</comment>
<name>A0A8X7VVD7_BRACI</name>
<organism evidence="2 3">
    <name type="scientific">Brassica carinata</name>
    <name type="common">Ethiopian mustard</name>
    <name type="synonym">Abyssinian cabbage</name>
    <dbReference type="NCBI Taxonomy" id="52824"/>
    <lineage>
        <taxon>Eukaryota</taxon>
        <taxon>Viridiplantae</taxon>
        <taxon>Streptophyta</taxon>
        <taxon>Embryophyta</taxon>
        <taxon>Tracheophyta</taxon>
        <taxon>Spermatophyta</taxon>
        <taxon>Magnoliopsida</taxon>
        <taxon>eudicotyledons</taxon>
        <taxon>Gunneridae</taxon>
        <taxon>Pentapetalae</taxon>
        <taxon>rosids</taxon>
        <taxon>malvids</taxon>
        <taxon>Brassicales</taxon>
        <taxon>Brassicaceae</taxon>
        <taxon>Brassiceae</taxon>
        <taxon>Brassica</taxon>
    </lineage>
</organism>
<gene>
    <name evidence="2" type="ORF">Bca52824_020917</name>
</gene>
<protein>
    <submittedName>
        <fullName evidence="2">Uncharacterized protein</fullName>
    </submittedName>
</protein>
<dbReference type="EMBL" id="JAAMPC010000004">
    <property type="protein sequence ID" value="KAG2317795.1"/>
    <property type="molecule type" value="Genomic_DNA"/>
</dbReference>
<dbReference type="OrthoDB" id="1044339at2759"/>
<feature type="chain" id="PRO_5036469579" evidence="1">
    <location>
        <begin position="25"/>
        <end position="67"/>
    </location>
</feature>
<evidence type="ECO:0000313" key="3">
    <source>
        <dbReference type="Proteomes" id="UP000886595"/>
    </source>
</evidence>
<sequence>MANKLLYFVLMAVFLLFSVSRIWRETSNKPRVYSTMEWVDKLFKSGLALLRYGFDEDQEYFRSYFLL</sequence>
<dbReference type="Proteomes" id="UP000886595">
    <property type="component" value="Unassembled WGS sequence"/>
</dbReference>
<keyword evidence="1" id="KW-0732">Signal</keyword>
<accession>A0A8X7VVD7</accession>
<keyword evidence="3" id="KW-1185">Reference proteome</keyword>
<reference evidence="2 3" key="1">
    <citation type="submission" date="2020-02" db="EMBL/GenBank/DDBJ databases">
        <authorList>
            <person name="Ma Q."/>
            <person name="Huang Y."/>
            <person name="Song X."/>
            <person name="Pei D."/>
        </authorList>
    </citation>
    <scope>NUCLEOTIDE SEQUENCE [LARGE SCALE GENOMIC DNA]</scope>
    <source>
        <strain evidence="2">Sxm20200214</strain>
        <tissue evidence="2">Leaf</tissue>
    </source>
</reference>
<proteinExistence type="predicted"/>
<evidence type="ECO:0000256" key="1">
    <source>
        <dbReference type="SAM" id="SignalP"/>
    </source>
</evidence>
<dbReference type="AlphaFoldDB" id="A0A8X7VVD7"/>
<evidence type="ECO:0000313" key="2">
    <source>
        <dbReference type="EMBL" id="KAG2317795.1"/>
    </source>
</evidence>
<feature type="signal peptide" evidence="1">
    <location>
        <begin position="1"/>
        <end position="24"/>
    </location>
</feature>